<dbReference type="PROSITE" id="PS50927">
    <property type="entry name" value="BULB_LECTIN"/>
    <property type="match status" value="1"/>
</dbReference>
<dbReference type="PROSITE" id="PS00108">
    <property type="entry name" value="PROTEIN_KINASE_ST"/>
    <property type="match status" value="1"/>
</dbReference>
<dbReference type="STRING" id="3983.A0A2C9VPP5"/>
<keyword evidence="5 19" id="KW-0812">Transmembrane</keyword>
<evidence type="ECO:0000256" key="16">
    <source>
        <dbReference type="ARBA" id="ARBA00047899"/>
    </source>
</evidence>
<keyword evidence="11 19" id="KW-1133">Transmembrane helix</keyword>
<keyword evidence="10 18" id="KW-0067">ATP-binding</keyword>
<dbReference type="Gene3D" id="3.30.200.20">
    <property type="entry name" value="Phosphorylase Kinase, domain 1"/>
    <property type="match status" value="1"/>
</dbReference>
<dbReference type="CDD" id="cd00028">
    <property type="entry name" value="B_lectin"/>
    <property type="match status" value="1"/>
</dbReference>
<dbReference type="SUPFAM" id="SSF56112">
    <property type="entry name" value="Protein kinase-like (PK-like)"/>
    <property type="match status" value="1"/>
</dbReference>
<comment type="catalytic activity">
    <reaction evidence="17 18">
        <text>L-seryl-[protein] + ATP = O-phospho-L-seryl-[protein] + ADP + H(+)</text>
        <dbReference type="Rhea" id="RHEA:17989"/>
        <dbReference type="Rhea" id="RHEA-COMP:9863"/>
        <dbReference type="Rhea" id="RHEA-COMP:11604"/>
        <dbReference type="ChEBI" id="CHEBI:15378"/>
        <dbReference type="ChEBI" id="CHEBI:29999"/>
        <dbReference type="ChEBI" id="CHEBI:30616"/>
        <dbReference type="ChEBI" id="CHEBI:83421"/>
        <dbReference type="ChEBI" id="CHEBI:456216"/>
        <dbReference type="EC" id="2.7.11.1"/>
    </reaction>
</comment>
<comment type="catalytic activity">
    <reaction evidence="16 18">
        <text>L-threonyl-[protein] + ATP = O-phospho-L-threonyl-[protein] + ADP + H(+)</text>
        <dbReference type="Rhea" id="RHEA:46608"/>
        <dbReference type="Rhea" id="RHEA-COMP:11060"/>
        <dbReference type="Rhea" id="RHEA-COMP:11605"/>
        <dbReference type="ChEBI" id="CHEBI:15378"/>
        <dbReference type="ChEBI" id="CHEBI:30013"/>
        <dbReference type="ChEBI" id="CHEBI:30616"/>
        <dbReference type="ChEBI" id="CHEBI:61977"/>
        <dbReference type="ChEBI" id="CHEBI:456216"/>
        <dbReference type="EC" id="2.7.11.1"/>
    </reaction>
</comment>
<dbReference type="AlphaFoldDB" id="A0A2C9VPP5"/>
<evidence type="ECO:0000256" key="20">
    <source>
        <dbReference type="SAM" id="SignalP"/>
    </source>
</evidence>
<evidence type="ECO:0000256" key="7">
    <source>
        <dbReference type="ARBA" id="ARBA00022734"/>
    </source>
</evidence>
<dbReference type="FunFam" id="1.10.510.10:FF:000060">
    <property type="entry name" value="G-type lectin S-receptor-like serine/threonine-protein kinase"/>
    <property type="match status" value="1"/>
</dbReference>
<dbReference type="GO" id="GO:0005524">
    <property type="term" value="F:ATP binding"/>
    <property type="evidence" value="ECO:0007669"/>
    <property type="project" value="UniProtKB-KW"/>
</dbReference>
<evidence type="ECO:0000256" key="8">
    <source>
        <dbReference type="ARBA" id="ARBA00022741"/>
    </source>
</evidence>
<evidence type="ECO:0000256" key="19">
    <source>
        <dbReference type="SAM" id="Phobius"/>
    </source>
</evidence>
<feature type="domain" description="Bulb-type lectin" evidence="22">
    <location>
        <begin position="27"/>
        <end position="145"/>
    </location>
</feature>
<dbReference type="GO" id="GO:0007165">
    <property type="term" value="P:signal transduction"/>
    <property type="evidence" value="ECO:0000318"/>
    <property type="project" value="GO_Central"/>
</dbReference>
<dbReference type="Pfam" id="PF01453">
    <property type="entry name" value="B_lectin"/>
    <property type="match status" value="1"/>
</dbReference>
<dbReference type="EC" id="2.7.11.1" evidence="18"/>
<evidence type="ECO:0000256" key="10">
    <source>
        <dbReference type="ARBA" id="ARBA00022840"/>
    </source>
</evidence>
<evidence type="ECO:0000256" key="13">
    <source>
        <dbReference type="ARBA" id="ARBA00023157"/>
    </source>
</evidence>
<dbReference type="FunFam" id="3.30.200.20:FF:000330">
    <property type="entry name" value="G-type lectin S-receptor-like serine/threonine-protein kinase At4g03230"/>
    <property type="match status" value="1"/>
</dbReference>
<dbReference type="GO" id="GO:0004674">
    <property type="term" value="F:protein serine/threonine kinase activity"/>
    <property type="evidence" value="ECO:0000318"/>
    <property type="project" value="GO_Central"/>
</dbReference>
<gene>
    <name evidence="23" type="ORF">MANES_06G101000</name>
</gene>
<dbReference type="PANTHER" id="PTHR27002:SF1007">
    <property type="entry name" value="RECEPTOR-LIKE SERINE_THREONINE-PROTEIN KINASE"/>
    <property type="match status" value="1"/>
</dbReference>
<protein>
    <recommendedName>
        <fullName evidence="18">Receptor-like serine/threonine-protein kinase</fullName>
        <ecNumber evidence="18">2.7.11.1</ecNumber>
    </recommendedName>
</protein>
<keyword evidence="2" id="KW-1003">Cell membrane</keyword>
<keyword evidence="7" id="KW-0430">Lectin</keyword>
<evidence type="ECO:0000256" key="2">
    <source>
        <dbReference type="ARBA" id="ARBA00022475"/>
    </source>
</evidence>
<evidence type="ECO:0000259" key="22">
    <source>
        <dbReference type="PROSITE" id="PS50927"/>
    </source>
</evidence>
<evidence type="ECO:0000256" key="5">
    <source>
        <dbReference type="ARBA" id="ARBA00022692"/>
    </source>
</evidence>
<dbReference type="InterPro" id="IPR001480">
    <property type="entry name" value="Bulb-type_lectin_dom"/>
</dbReference>
<evidence type="ECO:0000256" key="9">
    <source>
        <dbReference type="ARBA" id="ARBA00022777"/>
    </source>
</evidence>
<dbReference type="GO" id="GO:0005886">
    <property type="term" value="C:plasma membrane"/>
    <property type="evidence" value="ECO:0000318"/>
    <property type="project" value="GO_Central"/>
</dbReference>
<keyword evidence="12 19" id="KW-0472">Membrane</keyword>
<keyword evidence="9 18" id="KW-0418">Kinase</keyword>
<dbReference type="CDD" id="cd14066">
    <property type="entry name" value="STKc_IRAK"/>
    <property type="match status" value="1"/>
</dbReference>
<evidence type="ECO:0000256" key="18">
    <source>
        <dbReference type="PIRNR" id="PIRNR000641"/>
    </source>
</evidence>
<evidence type="ECO:0000256" key="11">
    <source>
        <dbReference type="ARBA" id="ARBA00022989"/>
    </source>
</evidence>
<evidence type="ECO:0000256" key="6">
    <source>
        <dbReference type="ARBA" id="ARBA00022729"/>
    </source>
</evidence>
<keyword evidence="3 18" id="KW-0723">Serine/threonine-protein kinase</keyword>
<keyword evidence="6 20" id="KW-0732">Signal</keyword>
<comment type="similarity">
    <text evidence="18">Belongs to the protein kinase superfamily. Ser/Thr protein kinase family.</text>
</comment>
<evidence type="ECO:0000256" key="12">
    <source>
        <dbReference type="ARBA" id="ARBA00023136"/>
    </source>
</evidence>
<keyword evidence="13" id="KW-1015">Disulfide bond</keyword>
<feature type="signal peptide" evidence="20">
    <location>
        <begin position="1"/>
        <end position="24"/>
    </location>
</feature>
<feature type="chain" id="PRO_5012067430" description="Receptor-like serine/threonine-protein kinase" evidence="20">
    <location>
        <begin position="25"/>
        <end position="764"/>
    </location>
</feature>
<dbReference type="Pfam" id="PF11883">
    <property type="entry name" value="DUF3403"/>
    <property type="match status" value="1"/>
</dbReference>
<dbReference type="Pfam" id="PF07714">
    <property type="entry name" value="PK_Tyr_Ser-Thr"/>
    <property type="match status" value="1"/>
</dbReference>
<dbReference type="SUPFAM" id="SSF51110">
    <property type="entry name" value="alpha-D-mannose-specific plant lectins"/>
    <property type="match status" value="1"/>
</dbReference>
<evidence type="ECO:0000256" key="17">
    <source>
        <dbReference type="ARBA" id="ARBA00048679"/>
    </source>
</evidence>
<keyword evidence="4 18" id="KW-0808">Transferase</keyword>
<dbReference type="Gene3D" id="1.10.510.10">
    <property type="entry name" value="Transferase(Phosphotransferase) domain 1"/>
    <property type="match status" value="1"/>
</dbReference>
<evidence type="ECO:0000256" key="14">
    <source>
        <dbReference type="ARBA" id="ARBA00023170"/>
    </source>
</evidence>
<evidence type="ECO:0000256" key="4">
    <source>
        <dbReference type="ARBA" id="ARBA00022679"/>
    </source>
</evidence>
<keyword evidence="8 18" id="KW-0547">Nucleotide-binding</keyword>
<reference evidence="23" key="1">
    <citation type="submission" date="2016-02" db="EMBL/GenBank/DDBJ databases">
        <title>WGS assembly of Manihot esculenta.</title>
        <authorList>
            <person name="Bredeson J.V."/>
            <person name="Prochnik S.E."/>
            <person name="Lyons J.B."/>
            <person name="Schmutz J."/>
            <person name="Grimwood J."/>
            <person name="Vrebalov J."/>
            <person name="Bart R.S."/>
            <person name="Amuge T."/>
            <person name="Ferguson M.E."/>
            <person name="Green R."/>
            <person name="Putnam N."/>
            <person name="Stites J."/>
            <person name="Rounsley S."/>
            <person name="Rokhsar D.S."/>
        </authorList>
    </citation>
    <scope>NUCLEOTIDE SEQUENCE [LARGE SCALE GENOMIC DNA]</scope>
    <source>
        <tissue evidence="23">Leaf</tissue>
    </source>
</reference>
<keyword evidence="14" id="KW-0675">Receptor</keyword>
<dbReference type="SMART" id="SM00108">
    <property type="entry name" value="B_lectin"/>
    <property type="match status" value="1"/>
</dbReference>
<evidence type="ECO:0000256" key="15">
    <source>
        <dbReference type="ARBA" id="ARBA00023180"/>
    </source>
</evidence>
<dbReference type="InterPro" id="IPR036426">
    <property type="entry name" value="Bulb-type_lectin_dom_sf"/>
</dbReference>
<accession>A0A2C9VPP5</accession>
<evidence type="ECO:0000313" key="23">
    <source>
        <dbReference type="EMBL" id="OAY47720.1"/>
    </source>
</evidence>
<dbReference type="PIRSF" id="PIRSF000641">
    <property type="entry name" value="SRK"/>
    <property type="match status" value="1"/>
</dbReference>
<dbReference type="GO" id="GO:0030246">
    <property type="term" value="F:carbohydrate binding"/>
    <property type="evidence" value="ECO:0007669"/>
    <property type="project" value="UniProtKB-KW"/>
</dbReference>
<dbReference type="InterPro" id="IPR001245">
    <property type="entry name" value="Ser-Thr/Tyr_kinase_cat_dom"/>
</dbReference>
<dbReference type="InterPro" id="IPR008271">
    <property type="entry name" value="Ser/Thr_kinase_AS"/>
</dbReference>
<dbReference type="Gene3D" id="2.90.10.10">
    <property type="entry name" value="Bulb-type lectin domain"/>
    <property type="match status" value="1"/>
</dbReference>
<evidence type="ECO:0000256" key="1">
    <source>
        <dbReference type="ARBA" id="ARBA00004251"/>
    </source>
</evidence>
<feature type="domain" description="Protein kinase" evidence="21">
    <location>
        <begin position="446"/>
        <end position="724"/>
    </location>
</feature>
<dbReference type="SMART" id="SM00220">
    <property type="entry name" value="S_TKc"/>
    <property type="match status" value="1"/>
</dbReference>
<dbReference type="EMBL" id="CM004392">
    <property type="protein sequence ID" value="OAY47720.1"/>
    <property type="molecule type" value="Genomic_DNA"/>
</dbReference>
<feature type="transmembrane region" description="Helical" evidence="19">
    <location>
        <begin position="372"/>
        <end position="394"/>
    </location>
</feature>
<sequence>MASRFTLIYKTLLLIFSLFIVSHSLTTDTLKQGDVFNSTHRLVSKNGLFILGFSGSYLVINYTNQEKSPHHPVWSANRYDPILENTGLLTINGTGSLTIVHGGGKPVELYSGNNDSSRNVTATLHDNGNFVLQEANSGGQILWQSFDYPTDTLLPGMKLGINHKTGKNWSLTSWLDEDIPTRGAFTLEWDPKTRQVFVRRRGVVFWTSGVLTADNRFPNFLLLDKFNQNYNFTDVSNSDESYLSYSLYFDEWTPEDRRNISQWFLDYQGNIREGAGRPTIMASEACDGSSEEFGCQKWEGPKCRTDGDKFALRAGYFVGRLEDTSYNISFIDCQDSCWKNCACTGFRSASDTCTLYGGPFHNTDLRGAKKTWIWILTAVMLAIIIVLMSIFLYLRWRRMKLEEKFLKELMTYDRARDVEELDDGGNRGHNLLIYSFATIKTATNGFSFKNRLGQGGFGPVYKGRLTEGQEIAIKRLSSSSGQGLEEFKNELILIAKLQHMNLVRLLGFCIQGEEKLLVYEYMPNKSLDFFIFGDESRRKLLDWKKRFNIIEGIGQGLLYLHKYSRLRIIHRDLKASNILLDAEMNPKISDFGLARIFKANESEANTSTVVGTRGYMSPEYIMEGIFSTKSDVYSFGVLVLEIVSGRKILNVYHQDRPLNLVGYAWEQWKGNALEIVEPTIKNSAPKDEVLKCINLGLLCVEQSPLNRPTMSDVLSMLTSEDPELPMPRQPAFYIGSSTVTANSNEKQIERYTVNEISISEMDGR</sequence>
<dbReference type="InterPro" id="IPR024171">
    <property type="entry name" value="SRK-like_kinase"/>
</dbReference>
<dbReference type="InterPro" id="IPR021820">
    <property type="entry name" value="S-locus_recpt_kinase_C"/>
</dbReference>
<dbReference type="GO" id="GO:0106310">
    <property type="term" value="F:protein serine kinase activity"/>
    <property type="evidence" value="ECO:0007669"/>
    <property type="project" value="RHEA"/>
</dbReference>
<proteinExistence type="inferred from homology"/>
<dbReference type="InterPro" id="IPR011009">
    <property type="entry name" value="Kinase-like_dom_sf"/>
</dbReference>
<dbReference type="PROSITE" id="PS50011">
    <property type="entry name" value="PROTEIN_KINASE_DOM"/>
    <property type="match status" value="1"/>
</dbReference>
<evidence type="ECO:0000256" key="3">
    <source>
        <dbReference type="ARBA" id="ARBA00022527"/>
    </source>
</evidence>
<organism evidence="23">
    <name type="scientific">Manihot esculenta</name>
    <name type="common">Cassava</name>
    <name type="synonym">Jatropha manihot</name>
    <dbReference type="NCBI Taxonomy" id="3983"/>
    <lineage>
        <taxon>Eukaryota</taxon>
        <taxon>Viridiplantae</taxon>
        <taxon>Streptophyta</taxon>
        <taxon>Embryophyta</taxon>
        <taxon>Tracheophyta</taxon>
        <taxon>Spermatophyta</taxon>
        <taxon>Magnoliopsida</taxon>
        <taxon>eudicotyledons</taxon>
        <taxon>Gunneridae</taxon>
        <taxon>Pentapetalae</taxon>
        <taxon>rosids</taxon>
        <taxon>fabids</taxon>
        <taxon>Malpighiales</taxon>
        <taxon>Euphorbiaceae</taxon>
        <taxon>Crotonoideae</taxon>
        <taxon>Manihoteae</taxon>
        <taxon>Manihot</taxon>
    </lineage>
</organism>
<evidence type="ECO:0000259" key="21">
    <source>
        <dbReference type="PROSITE" id="PS50011"/>
    </source>
</evidence>
<comment type="subcellular location">
    <subcellularLocation>
        <location evidence="1">Cell membrane</location>
        <topology evidence="1">Single-pass type I membrane protein</topology>
    </subcellularLocation>
</comment>
<dbReference type="InterPro" id="IPR000719">
    <property type="entry name" value="Prot_kinase_dom"/>
</dbReference>
<dbReference type="PANTHER" id="PTHR27002">
    <property type="entry name" value="RECEPTOR-LIKE SERINE/THREONINE-PROTEIN KINASE SD1-8"/>
    <property type="match status" value="1"/>
</dbReference>
<keyword evidence="15" id="KW-0325">Glycoprotein</keyword>
<name>A0A2C9VPP5_MANES</name>